<dbReference type="Pfam" id="PF20089">
    <property type="entry name" value="DUF6481"/>
    <property type="match status" value="1"/>
</dbReference>
<evidence type="ECO:0000313" key="3">
    <source>
        <dbReference type="Proteomes" id="UP001279642"/>
    </source>
</evidence>
<keyword evidence="3" id="KW-1185">Reference proteome</keyword>
<sequence length="121" mass="13525">MRDKETSLAERLSTAAKAKQILLEKARSKAAHNDPEFAERQAARHTACIEREARAAERKKAKLAEVEREAAERVAAEAARLHALEAQRIDAIERAAREVAAEAERKAARDARYAARKARKK</sequence>
<feature type="coiled-coil region" evidence="1">
    <location>
        <begin position="49"/>
        <end position="109"/>
    </location>
</feature>
<dbReference type="EMBL" id="JAXCLW010000003">
    <property type="protein sequence ID" value="MDY0884104.1"/>
    <property type="molecule type" value="Genomic_DNA"/>
</dbReference>
<proteinExistence type="predicted"/>
<dbReference type="RefSeq" id="WP_320509156.1">
    <property type="nucleotide sequence ID" value="NZ_JAXCLW010000003.1"/>
</dbReference>
<comment type="caution">
    <text evidence="2">The sequence shown here is derived from an EMBL/GenBank/DDBJ whole genome shotgun (WGS) entry which is preliminary data.</text>
</comment>
<organism evidence="2 3">
    <name type="scientific">Dongia soli</name>
    <dbReference type="NCBI Taxonomy" id="600628"/>
    <lineage>
        <taxon>Bacteria</taxon>
        <taxon>Pseudomonadati</taxon>
        <taxon>Pseudomonadota</taxon>
        <taxon>Alphaproteobacteria</taxon>
        <taxon>Rhodospirillales</taxon>
        <taxon>Dongiaceae</taxon>
        <taxon>Dongia</taxon>
    </lineage>
</organism>
<dbReference type="InterPro" id="IPR045510">
    <property type="entry name" value="DUF6481"/>
</dbReference>
<evidence type="ECO:0000256" key="1">
    <source>
        <dbReference type="SAM" id="Coils"/>
    </source>
</evidence>
<keyword evidence="1" id="KW-0175">Coiled coil</keyword>
<gene>
    <name evidence="2" type="ORF">SMD27_14755</name>
</gene>
<protein>
    <submittedName>
        <fullName evidence="2">DUF6481 family protein</fullName>
    </submittedName>
</protein>
<accession>A0ABU5EDH6</accession>
<dbReference type="Proteomes" id="UP001279642">
    <property type="component" value="Unassembled WGS sequence"/>
</dbReference>
<evidence type="ECO:0000313" key="2">
    <source>
        <dbReference type="EMBL" id="MDY0884104.1"/>
    </source>
</evidence>
<reference evidence="2 3" key="1">
    <citation type="journal article" date="2016" name="Antonie Van Leeuwenhoek">
        <title>Dongia soli sp. nov., isolated from soil from Dokdo, Korea.</title>
        <authorList>
            <person name="Kim D.U."/>
            <person name="Lee H."/>
            <person name="Kim H."/>
            <person name="Kim S.G."/>
            <person name="Ka J.O."/>
        </authorList>
    </citation>
    <scope>NUCLEOTIDE SEQUENCE [LARGE SCALE GENOMIC DNA]</scope>
    <source>
        <strain evidence="2 3">D78</strain>
    </source>
</reference>
<name>A0ABU5EDH6_9PROT</name>